<sequence>MCMLMDLTVHDFMGTVAADSPAPGGGSVAACTGACGAALMAMVCRLTLRGREEGDTAVGRMLALAEEKRREMEVLVEEDAAAFHRVMDALRLPKGTPAEKEKRRQALLEATLYAARVPLRTAFLCVELLEHIQVLVDRGNQNALSDAAVALECLYAACRGACYNVRINLKGLEPSARKEVILQQMEEMERRAVGYYLAGRELLGQKGL</sequence>
<dbReference type="Pfam" id="PF04961">
    <property type="entry name" value="FTCD_C"/>
    <property type="match status" value="1"/>
</dbReference>
<dbReference type="Proteomes" id="UP000441717">
    <property type="component" value="Unassembled WGS sequence"/>
</dbReference>
<evidence type="ECO:0000259" key="1">
    <source>
        <dbReference type="Pfam" id="PF04961"/>
    </source>
</evidence>
<gene>
    <name evidence="2" type="ORF">GFC01_08330</name>
</gene>
<dbReference type="Gene3D" id="1.20.120.680">
    <property type="entry name" value="Formiminotetrahydrofolate cyclodeaminase monomer, up-and-down helical bundle"/>
    <property type="match status" value="1"/>
</dbReference>
<evidence type="ECO:0000313" key="3">
    <source>
        <dbReference type="Proteomes" id="UP000441717"/>
    </source>
</evidence>
<proteinExistence type="predicted"/>
<dbReference type="InterPro" id="IPR036178">
    <property type="entry name" value="Formintransfe-cycloase-like_sf"/>
</dbReference>
<protein>
    <submittedName>
        <fullName evidence="2">Formiminotransferase-cyclodeaminase</fullName>
    </submittedName>
</protein>
<dbReference type="AlphaFoldDB" id="A0A6N7IQC3"/>
<accession>A0A6N7IQC3</accession>
<name>A0A6N7IQC3_9FIRM</name>
<keyword evidence="3" id="KW-1185">Reference proteome</keyword>
<dbReference type="EMBL" id="WHYR01000019">
    <property type="protein sequence ID" value="MQL52275.1"/>
    <property type="molecule type" value="Genomic_DNA"/>
</dbReference>
<reference evidence="2 3" key="1">
    <citation type="submission" date="2019-10" db="EMBL/GenBank/DDBJ databases">
        <title>Comparative genomics of sulfur disproportionating microorganisms.</title>
        <authorList>
            <person name="Ward L.M."/>
            <person name="Bertran E."/>
            <person name="Johnston D."/>
        </authorList>
    </citation>
    <scope>NUCLEOTIDE SEQUENCE [LARGE SCALE GENOMIC DNA]</scope>
    <source>
        <strain evidence="2 3">DSM 14055</strain>
    </source>
</reference>
<comment type="caution">
    <text evidence="2">The sequence shown here is derived from an EMBL/GenBank/DDBJ whole genome shotgun (WGS) entry which is preliminary data.</text>
</comment>
<dbReference type="SUPFAM" id="SSF101262">
    <property type="entry name" value="Methenyltetrahydrofolate cyclohydrolase-like"/>
    <property type="match status" value="1"/>
</dbReference>
<evidence type="ECO:0000313" key="2">
    <source>
        <dbReference type="EMBL" id="MQL52275.1"/>
    </source>
</evidence>
<dbReference type="InterPro" id="IPR007044">
    <property type="entry name" value="Cyclodeamin/CycHdrlase"/>
</dbReference>
<organism evidence="2 3">
    <name type="scientific">Desulfofundulus thermobenzoicus</name>
    <dbReference type="NCBI Taxonomy" id="29376"/>
    <lineage>
        <taxon>Bacteria</taxon>
        <taxon>Bacillati</taxon>
        <taxon>Bacillota</taxon>
        <taxon>Clostridia</taxon>
        <taxon>Eubacteriales</taxon>
        <taxon>Peptococcaceae</taxon>
        <taxon>Desulfofundulus</taxon>
    </lineage>
</organism>
<dbReference type="GO" id="GO:0016740">
    <property type="term" value="F:transferase activity"/>
    <property type="evidence" value="ECO:0007669"/>
    <property type="project" value="UniProtKB-KW"/>
</dbReference>
<feature type="domain" description="Cyclodeaminase/cyclohydrolase" evidence="1">
    <location>
        <begin position="8"/>
        <end position="186"/>
    </location>
</feature>
<dbReference type="OrthoDB" id="7959174at2"/>
<keyword evidence="2" id="KW-0808">Transferase</keyword>